<sequence>MKQLNPFIFCLVETRADNSRLDIFCSKLGQKWAWAAIAADGFSGGLIVIWQKQLGKVSPLARSRYVLHLVVTNVKNESWILSTVYNSNHYQVQTTVWYELSGIASLNLPWILIGDFNTIASLDEFQGGSRSYYRRKARVFSDFISVNNLFDVNYTGSRFTWCNNQYGVARKWARLDRCLINSCCAAHLDLLEAEALDILNGYDRVSSNYLNALYNKLAALYRQSSSKWAQRARHMWVLCGDQNTSFFHNIIRSRNHYNAISVITDTSGNCFTDQKDIETVFSNSFY</sequence>
<keyword evidence="1" id="KW-1185">Reference proteome</keyword>
<dbReference type="SUPFAM" id="SSF56219">
    <property type="entry name" value="DNase I-like"/>
    <property type="match status" value="1"/>
</dbReference>
<dbReference type="Gene3D" id="3.60.10.10">
    <property type="entry name" value="Endonuclease/exonuclease/phosphatase"/>
    <property type="match status" value="1"/>
</dbReference>
<accession>A0AB40D8S1</accession>
<organism evidence="1 2">
    <name type="scientific">Dioscorea cayennensis subsp. rotundata</name>
    <name type="common">White Guinea yam</name>
    <name type="synonym">Dioscorea rotundata</name>
    <dbReference type="NCBI Taxonomy" id="55577"/>
    <lineage>
        <taxon>Eukaryota</taxon>
        <taxon>Viridiplantae</taxon>
        <taxon>Streptophyta</taxon>
        <taxon>Embryophyta</taxon>
        <taxon>Tracheophyta</taxon>
        <taxon>Spermatophyta</taxon>
        <taxon>Magnoliopsida</taxon>
        <taxon>Liliopsida</taxon>
        <taxon>Dioscoreales</taxon>
        <taxon>Dioscoreaceae</taxon>
        <taxon>Dioscorea</taxon>
    </lineage>
</organism>
<dbReference type="InterPro" id="IPR036691">
    <property type="entry name" value="Endo/exonu/phosph_ase_sf"/>
</dbReference>
<gene>
    <name evidence="2" type="primary">LOC120283989</name>
</gene>
<name>A0AB40D8S1_DIOCR</name>
<evidence type="ECO:0000313" key="2">
    <source>
        <dbReference type="RefSeq" id="XP_039146778.1"/>
    </source>
</evidence>
<reference evidence="2" key="2">
    <citation type="submission" date="2025-08" db="UniProtKB">
        <authorList>
            <consortium name="RefSeq"/>
        </authorList>
    </citation>
    <scope>IDENTIFICATION</scope>
</reference>
<dbReference type="Proteomes" id="UP001515500">
    <property type="component" value="Chromosome 1"/>
</dbReference>
<evidence type="ECO:0000313" key="1">
    <source>
        <dbReference type="Proteomes" id="UP001515500"/>
    </source>
</evidence>
<reference evidence="1" key="1">
    <citation type="submission" date="2025-05" db="UniProtKB">
        <authorList>
            <consortium name="RefSeq"/>
        </authorList>
    </citation>
    <scope>NUCLEOTIDE SEQUENCE [LARGE SCALE GENOMIC DNA]</scope>
</reference>
<dbReference type="RefSeq" id="XP_039146778.1">
    <property type="nucleotide sequence ID" value="XM_039290844.1"/>
</dbReference>
<dbReference type="AlphaFoldDB" id="A0AB40D8S1"/>
<protein>
    <submittedName>
        <fullName evidence="2">Uncharacterized protein LOC120283989</fullName>
    </submittedName>
</protein>
<proteinExistence type="predicted"/>
<dbReference type="PANTHER" id="PTHR35218">
    <property type="entry name" value="RNASE H DOMAIN-CONTAINING PROTEIN"/>
    <property type="match status" value="1"/>
</dbReference>
<dbReference type="PANTHER" id="PTHR35218:SF9">
    <property type="entry name" value="ENDONUCLEASE_EXONUCLEASE_PHOSPHATASE DOMAIN-CONTAINING PROTEIN"/>
    <property type="match status" value="1"/>
</dbReference>
<dbReference type="GeneID" id="120283989"/>